<accession>A0A8J2T1P3</accession>
<dbReference type="EMBL" id="CAKKNE010000005">
    <property type="protein sequence ID" value="CAH0378008.1"/>
    <property type="molecule type" value="Genomic_DNA"/>
</dbReference>
<evidence type="ECO:0000313" key="2">
    <source>
        <dbReference type="Proteomes" id="UP000789595"/>
    </source>
</evidence>
<proteinExistence type="predicted"/>
<comment type="caution">
    <text evidence="1">The sequence shown here is derived from an EMBL/GenBank/DDBJ whole genome shotgun (WGS) entry which is preliminary data.</text>
</comment>
<gene>
    <name evidence="1" type="ORF">PECAL_5P25280</name>
</gene>
<dbReference type="AlphaFoldDB" id="A0A8J2T1P3"/>
<evidence type="ECO:0000313" key="1">
    <source>
        <dbReference type="EMBL" id="CAH0378008.1"/>
    </source>
</evidence>
<name>A0A8J2T1P3_9STRA</name>
<reference evidence="1" key="1">
    <citation type="submission" date="2021-11" db="EMBL/GenBank/DDBJ databases">
        <authorList>
            <consortium name="Genoscope - CEA"/>
            <person name="William W."/>
        </authorList>
    </citation>
    <scope>NUCLEOTIDE SEQUENCE</scope>
</reference>
<sequence>MRGRRVKARTLSDGTEVLETIYFDADALRANEHLAAQLELLLSSRLWGNAQTIEDVFNPRIVDDGVCSVTAFTHKHHGVLEPYYFWLARFGGNANGHVIRGDAGPSEEYLPGERCTTPPSQGLPLTYSREMVVVRSLLGGPWVAVAQNVDDDLTWTCPTNPAPEGFMERFRAVVEKE</sequence>
<organism evidence="1 2">
    <name type="scientific">Pelagomonas calceolata</name>
    <dbReference type="NCBI Taxonomy" id="35677"/>
    <lineage>
        <taxon>Eukaryota</taxon>
        <taxon>Sar</taxon>
        <taxon>Stramenopiles</taxon>
        <taxon>Ochrophyta</taxon>
        <taxon>Pelagophyceae</taxon>
        <taxon>Pelagomonadales</taxon>
        <taxon>Pelagomonadaceae</taxon>
        <taxon>Pelagomonas</taxon>
    </lineage>
</organism>
<keyword evidence="2" id="KW-1185">Reference proteome</keyword>
<protein>
    <submittedName>
        <fullName evidence="1">Uncharacterized protein</fullName>
    </submittedName>
</protein>
<dbReference type="Proteomes" id="UP000789595">
    <property type="component" value="Unassembled WGS sequence"/>
</dbReference>